<dbReference type="InterPro" id="IPR015270">
    <property type="entry name" value="RDM1_plant"/>
</dbReference>
<organism evidence="2 3">
    <name type="scientific">Spinacia oleracea</name>
    <name type="common">Spinach</name>
    <dbReference type="NCBI Taxonomy" id="3562"/>
    <lineage>
        <taxon>Eukaryota</taxon>
        <taxon>Viridiplantae</taxon>
        <taxon>Streptophyta</taxon>
        <taxon>Embryophyta</taxon>
        <taxon>Tracheophyta</taxon>
        <taxon>Spermatophyta</taxon>
        <taxon>Magnoliopsida</taxon>
        <taxon>eudicotyledons</taxon>
        <taxon>Gunneridae</taxon>
        <taxon>Pentapetalae</taxon>
        <taxon>Caryophyllales</taxon>
        <taxon>Chenopodiaceae</taxon>
        <taxon>Chenopodioideae</taxon>
        <taxon>Anserineae</taxon>
        <taxon>Spinacia</taxon>
    </lineage>
</organism>
<feature type="compositionally biased region" description="Acidic residues" evidence="1">
    <location>
        <begin position="16"/>
        <end position="26"/>
    </location>
</feature>
<dbReference type="GeneID" id="130462540"/>
<dbReference type="PANTHER" id="PTHR36366">
    <property type="entry name" value="PROTEIN RDM1"/>
    <property type="match status" value="1"/>
</dbReference>
<accession>A0ABM3QUE2</accession>
<keyword evidence="2" id="KW-1185">Reference proteome</keyword>
<reference evidence="3" key="2">
    <citation type="submission" date="2025-08" db="UniProtKB">
        <authorList>
            <consortium name="RefSeq"/>
        </authorList>
    </citation>
    <scope>IDENTIFICATION</scope>
    <source>
        <tissue evidence="3">Leaf</tissue>
    </source>
</reference>
<evidence type="ECO:0000313" key="3">
    <source>
        <dbReference type="RefSeq" id="XP_056686975.1"/>
    </source>
</evidence>
<dbReference type="PANTHER" id="PTHR36366:SF1">
    <property type="entry name" value="PROTEIN RDM1"/>
    <property type="match status" value="1"/>
</dbReference>
<dbReference type="Pfam" id="PF09187">
    <property type="entry name" value="RdDM_RDM1"/>
    <property type="match status" value="1"/>
</dbReference>
<dbReference type="SUPFAM" id="SSF109920">
    <property type="entry name" value="Hypothetical protein At3g22680"/>
    <property type="match status" value="1"/>
</dbReference>
<protein>
    <submittedName>
        <fullName evidence="3">Protein RDM1-like</fullName>
    </submittedName>
</protein>
<dbReference type="RefSeq" id="XP_056686975.1">
    <property type="nucleotide sequence ID" value="XM_056830997.1"/>
</dbReference>
<dbReference type="Proteomes" id="UP000813463">
    <property type="component" value="Chromosome 6"/>
</dbReference>
<evidence type="ECO:0000256" key="1">
    <source>
        <dbReference type="SAM" id="MobiDB-lite"/>
    </source>
</evidence>
<reference evidence="2" key="1">
    <citation type="journal article" date="2021" name="Nat. Commun.">
        <title>Genomic analyses provide insights into spinach domestication and the genetic basis of agronomic traits.</title>
        <authorList>
            <person name="Cai X."/>
            <person name="Sun X."/>
            <person name="Xu C."/>
            <person name="Sun H."/>
            <person name="Wang X."/>
            <person name="Ge C."/>
            <person name="Zhang Z."/>
            <person name="Wang Q."/>
            <person name="Fei Z."/>
            <person name="Jiao C."/>
            <person name="Wang Q."/>
        </authorList>
    </citation>
    <scope>NUCLEOTIDE SEQUENCE [LARGE SCALE GENOMIC DNA]</scope>
    <source>
        <strain evidence="2">cv. Varoflay</strain>
    </source>
</reference>
<proteinExistence type="predicted"/>
<dbReference type="InterPro" id="IPR036319">
    <property type="entry name" value="RDM1_sf"/>
</dbReference>
<evidence type="ECO:0000313" key="2">
    <source>
        <dbReference type="Proteomes" id="UP000813463"/>
    </source>
</evidence>
<dbReference type="Gene3D" id="1.20.120.690">
    <property type="entry name" value="RDM1 protein domain"/>
    <property type="match status" value="1"/>
</dbReference>
<gene>
    <name evidence="3" type="primary">LOC130462540</name>
</gene>
<name>A0ABM3QUE2_SPIOL</name>
<sequence>MSKRPIQWNDQVDLVSSDDEAADMEADGGSSGQKQTTYVFNYQPADEKPSEDRMVRRAKMYQEYMKKVPVPCQRGSIILCNSWMGLAKSIKELYGQPLHYLTNILLKQWDQARFETGEDYQPLDTIIHPLKAEATIWFVEDVHRRTASYHQLSKLWLGDPLHHAFIDPIFPKI</sequence>
<feature type="region of interest" description="Disordered" evidence="1">
    <location>
        <begin position="1"/>
        <end position="38"/>
    </location>
</feature>